<dbReference type="PANTHER" id="PTHR33223:SF11">
    <property type="entry name" value="ELEMENT PROTEIN, PUTATIVE-RELATED"/>
    <property type="match status" value="1"/>
</dbReference>
<name>A0AA88WQC0_9ASTE</name>
<proteinExistence type="predicted"/>
<accession>A0AA88WQC0</accession>
<dbReference type="EMBL" id="JAVXUP010000290">
    <property type="protein sequence ID" value="KAK3031902.1"/>
    <property type="molecule type" value="Genomic_DNA"/>
</dbReference>
<comment type="caution">
    <text evidence="2">The sequence shown here is derived from an EMBL/GenBank/DDBJ whole genome shotgun (WGS) entry which is preliminary data.</text>
</comment>
<dbReference type="PANTHER" id="PTHR33223">
    <property type="entry name" value="CCHC-TYPE DOMAIN-CONTAINING PROTEIN"/>
    <property type="match status" value="1"/>
</dbReference>
<keyword evidence="3" id="KW-1185">Reference proteome</keyword>
<reference evidence="2" key="1">
    <citation type="submission" date="2022-12" db="EMBL/GenBank/DDBJ databases">
        <title>Draft genome assemblies for two species of Escallonia (Escalloniales).</title>
        <authorList>
            <person name="Chanderbali A."/>
            <person name="Dervinis C."/>
            <person name="Anghel I."/>
            <person name="Soltis D."/>
            <person name="Soltis P."/>
            <person name="Zapata F."/>
        </authorList>
    </citation>
    <scope>NUCLEOTIDE SEQUENCE</scope>
    <source>
        <strain evidence="2">UCBG64.0493</strain>
        <tissue evidence="2">Leaf</tissue>
    </source>
</reference>
<feature type="domain" description="Retrotransposon gag" evidence="1">
    <location>
        <begin position="2"/>
        <end position="72"/>
    </location>
</feature>
<evidence type="ECO:0000259" key="1">
    <source>
        <dbReference type="Pfam" id="PF03732"/>
    </source>
</evidence>
<sequence length="230" mass="26869">MTWDQFKDLFFDRYFPRSVKEQMYRDFLNLRQGENESVAEYEVKFTQLSHYGKQLVANEKDRVQMFTWGLKPSIRQRIVPVPIETYVQCVDIAKTIEAEAKDYREKERCQDKQERLPRTISVTHGTSKLDPQYRETNGSVFHPMAGTRDVRSLEKVGIPMFDRNPETFDQVVGVLKTPAQLDLKSVSIKYDGFTKKRLFCCQSLWVIKVGDAIMSSHVELEAGLQDIDWL</sequence>
<protein>
    <recommendedName>
        <fullName evidence="1">Retrotransposon gag domain-containing protein</fullName>
    </recommendedName>
</protein>
<dbReference type="Proteomes" id="UP001188597">
    <property type="component" value="Unassembled WGS sequence"/>
</dbReference>
<gene>
    <name evidence="2" type="ORF">RJ639_035212</name>
</gene>
<organism evidence="2 3">
    <name type="scientific">Escallonia herrerae</name>
    <dbReference type="NCBI Taxonomy" id="1293975"/>
    <lineage>
        <taxon>Eukaryota</taxon>
        <taxon>Viridiplantae</taxon>
        <taxon>Streptophyta</taxon>
        <taxon>Embryophyta</taxon>
        <taxon>Tracheophyta</taxon>
        <taxon>Spermatophyta</taxon>
        <taxon>Magnoliopsida</taxon>
        <taxon>eudicotyledons</taxon>
        <taxon>Gunneridae</taxon>
        <taxon>Pentapetalae</taxon>
        <taxon>asterids</taxon>
        <taxon>campanulids</taxon>
        <taxon>Escalloniales</taxon>
        <taxon>Escalloniaceae</taxon>
        <taxon>Escallonia</taxon>
    </lineage>
</organism>
<evidence type="ECO:0000313" key="3">
    <source>
        <dbReference type="Proteomes" id="UP001188597"/>
    </source>
</evidence>
<dbReference type="InterPro" id="IPR005162">
    <property type="entry name" value="Retrotrans_gag_dom"/>
</dbReference>
<dbReference type="AlphaFoldDB" id="A0AA88WQC0"/>
<evidence type="ECO:0000313" key="2">
    <source>
        <dbReference type="EMBL" id="KAK3031902.1"/>
    </source>
</evidence>
<dbReference type="Pfam" id="PF03732">
    <property type="entry name" value="Retrotrans_gag"/>
    <property type="match status" value="1"/>
</dbReference>